<keyword evidence="6 10" id="KW-0067">ATP-binding</keyword>
<feature type="domain" description="ABC transporter" evidence="9">
    <location>
        <begin position="279"/>
        <end position="514"/>
    </location>
</feature>
<evidence type="ECO:0000256" key="1">
    <source>
        <dbReference type="ARBA" id="ARBA00004202"/>
    </source>
</evidence>
<evidence type="ECO:0000256" key="4">
    <source>
        <dbReference type="ARBA" id="ARBA00022475"/>
    </source>
</evidence>
<comment type="caution">
    <text evidence="10">The sequence shown here is derived from an EMBL/GenBank/DDBJ whole genome shotgun (WGS) entry which is preliminary data.</text>
</comment>
<dbReference type="Gene3D" id="3.40.50.300">
    <property type="entry name" value="P-loop containing nucleotide triphosphate hydrolases"/>
    <property type="match status" value="2"/>
</dbReference>
<keyword evidence="11" id="KW-1185">Reference proteome</keyword>
<keyword evidence="3" id="KW-0813">Transport</keyword>
<dbReference type="PANTHER" id="PTHR43553">
    <property type="entry name" value="HEAVY METAL TRANSPORTER"/>
    <property type="match status" value="1"/>
</dbReference>
<evidence type="ECO:0000256" key="3">
    <source>
        <dbReference type="ARBA" id="ARBA00022448"/>
    </source>
</evidence>
<keyword evidence="8" id="KW-0472">Membrane</keyword>
<evidence type="ECO:0000313" key="11">
    <source>
        <dbReference type="Proteomes" id="UP001343257"/>
    </source>
</evidence>
<gene>
    <name evidence="10" type="ORF">P9847_04770</name>
</gene>
<dbReference type="PROSITE" id="PS00211">
    <property type="entry name" value="ABC_TRANSPORTER_1"/>
    <property type="match status" value="1"/>
</dbReference>
<dbReference type="InterPro" id="IPR003439">
    <property type="entry name" value="ABC_transporter-like_ATP-bd"/>
</dbReference>
<dbReference type="CDD" id="cd03225">
    <property type="entry name" value="ABC_cobalt_CbiO_domain1"/>
    <property type="match status" value="2"/>
</dbReference>
<dbReference type="GO" id="GO:0005524">
    <property type="term" value="F:ATP binding"/>
    <property type="evidence" value="ECO:0007669"/>
    <property type="project" value="UniProtKB-KW"/>
</dbReference>
<evidence type="ECO:0000256" key="5">
    <source>
        <dbReference type="ARBA" id="ARBA00022741"/>
    </source>
</evidence>
<dbReference type="Pfam" id="PF00005">
    <property type="entry name" value="ABC_tran"/>
    <property type="match status" value="2"/>
</dbReference>
<accession>A0ABU6PR37</accession>
<evidence type="ECO:0000259" key="9">
    <source>
        <dbReference type="PROSITE" id="PS50893"/>
    </source>
</evidence>
<sequence length="515" mass="57428">MIEQRLDVDVQDIREIAASVQALRIKFPGEPSFVFKDLSLTVRRGEKVLLLGPSGCGKSTLLQVLGGLIPHVMEVPMKAENIVIPLSRGYVFQDPDTQFVMPFVDEELAFVLENRGIDRVHMEPRMRKALQAVGLMLNDLHVPVDSLSQGMKQRLALASVLLLAPEAIFLDEPSALLDPEGRTQMWESVWSVAEGRTLVIVEHRIEEIADRVDRIILFAPDGSILGDGRPDWIFRMFHRELQQFGIWHPGVWEEFGRKLVSGQEKNGNSETEDRLDPLLSLNRFTGFRAGKPVIQVDAASIYPGDFIAVTGPNGAGKSSLLLSLMCLLRFKGQYLLRGAIMAETAGASWRQRKRARPPSDQIGYVFQNPEFQFVAESVREEIGFSLKIGEDGNVPEMEGKVQSFLRSFHLEGLEQRHPYQLSTGQKRRLSIASAVVCGQPILLLDEPTFGQDARNTFAILDYCMAMQAEGAAIVMVTHEEEIAKRIATRVWEVAEGQLSERPAGSCADAKARMIP</sequence>
<dbReference type="InterPro" id="IPR027417">
    <property type="entry name" value="P-loop_NTPase"/>
</dbReference>
<dbReference type="RefSeq" id="WP_328275850.1">
    <property type="nucleotide sequence ID" value="NZ_JARTLD010000010.1"/>
</dbReference>
<keyword evidence="7" id="KW-1278">Translocase</keyword>
<dbReference type="InterPro" id="IPR017871">
    <property type="entry name" value="ABC_transporter-like_CS"/>
</dbReference>
<comment type="similarity">
    <text evidence="2">Belongs to the ABC transporter superfamily.</text>
</comment>
<keyword evidence="5" id="KW-0547">Nucleotide-binding</keyword>
<organism evidence="10 11">
    <name type="scientific">Paenibacillus chibensis</name>
    <dbReference type="NCBI Taxonomy" id="59846"/>
    <lineage>
        <taxon>Bacteria</taxon>
        <taxon>Bacillati</taxon>
        <taxon>Bacillota</taxon>
        <taxon>Bacilli</taxon>
        <taxon>Bacillales</taxon>
        <taxon>Paenibacillaceae</taxon>
        <taxon>Paenibacillus</taxon>
    </lineage>
</organism>
<comment type="subcellular location">
    <subcellularLocation>
        <location evidence="1">Cell membrane</location>
        <topology evidence="1">Peripheral membrane protein</topology>
    </subcellularLocation>
</comment>
<evidence type="ECO:0000256" key="7">
    <source>
        <dbReference type="ARBA" id="ARBA00022967"/>
    </source>
</evidence>
<dbReference type="PROSITE" id="PS50893">
    <property type="entry name" value="ABC_TRANSPORTER_2"/>
    <property type="match status" value="2"/>
</dbReference>
<dbReference type="InterPro" id="IPR015856">
    <property type="entry name" value="ABC_transpr_CbiO/EcfA_su"/>
</dbReference>
<feature type="domain" description="ABC transporter" evidence="9">
    <location>
        <begin position="8"/>
        <end position="246"/>
    </location>
</feature>
<evidence type="ECO:0000256" key="6">
    <source>
        <dbReference type="ARBA" id="ARBA00022840"/>
    </source>
</evidence>
<keyword evidence="4" id="KW-1003">Cell membrane</keyword>
<dbReference type="SMART" id="SM00382">
    <property type="entry name" value="AAA"/>
    <property type="match status" value="2"/>
</dbReference>
<protein>
    <submittedName>
        <fullName evidence="10">ABC transporter ATP-binding protein</fullName>
    </submittedName>
</protein>
<proteinExistence type="inferred from homology"/>
<dbReference type="InterPro" id="IPR003593">
    <property type="entry name" value="AAA+_ATPase"/>
</dbReference>
<dbReference type="InterPro" id="IPR050095">
    <property type="entry name" value="ECF_ABC_transporter_ATP-bd"/>
</dbReference>
<evidence type="ECO:0000256" key="8">
    <source>
        <dbReference type="ARBA" id="ARBA00023136"/>
    </source>
</evidence>
<dbReference type="Proteomes" id="UP001343257">
    <property type="component" value="Unassembled WGS sequence"/>
</dbReference>
<dbReference type="PANTHER" id="PTHR43553:SF24">
    <property type="entry name" value="ENERGY-COUPLING FACTOR TRANSPORTER ATP-BINDING PROTEIN ECFA1"/>
    <property type="match status" value="1"/>
</dbReference>
<evidence type="ECO:0000256" key="2">
    <source>
        <dbReference type="ARBA" id="ARBA00005417"/>
    </source>
</evidence>
<evidence type="ECO:0000313" key="10">
    <source>
        <dbReference type="EMBL" id="MED5016616.1"/>
    </source>
</evidence>
<name>A0ABU6PR37_9BACL</name>
<dbReference type="SUPFAM" id="SSF52540">
    <property type="entry name" value="P-loop containing nucleoside triphosphate hydrolases"/>
    <property type="match status" value="2"/>
</dbReference>
<reference evidence="10 11" key="1">
    <citation type="submission" date="2023-03" db="EMBL/GenBank/DDBJ databases">
        <title>Bacillus Genome Sequencing.</title>
        <authorList>
            <person name="Dunlap C."/>
        </authorList>
    </citation>
    <scope>NUCLEOTIDE SEQUENCE [LARGE SCALE GENOMIC DNA]</scope>
    <source>
        <strain evidence="10 11">NRS-52</strain>
    </source>
</reference>
<dbReference type="EMBL" id="JARTLD010000010">
    <property type="protein sequence ID" value="MED5016616.1"/>
    <property type="molecule type" value="Genomic_DNA"/>
</dbReference>